<dbReference type="Proteomes" id="UP000716446">
    <property type="component" value="Unassembled WGS sequence"/>
</dbReference>
<sequence length="111" mass="12529">MASHSGLLACSYEVLNIIFGEPSLSKKDLESLRLTCKEVHSTATREFAKRYLAEPFVVLSRDSLQSLVDICGASDLRSSDPIYRLLGHHSAYRKLEETHDVCEWTAHSYAR</sequence>
<name>A0A9N8P4M3_9PEZI</name>
<evidence type="ECO:0000313" key="1">
    <source>
        <dbReference type="EMBL" id="CAD0081476.1"/>
    </source>
</evidence>
<dbReference type="AlphaFoldDB" id="A0A9N8P4M3"/>
<dbReference type="EMBL" id="CAIJEN010000001">
    <property type="protein sequence ID" value="CAD0081476.1"/>
    <property type="molecule type" value="Genomic_DNA"/>
</dbReference>
<comment type="caution">
    <text evidence="1">The sequence shown here is derived from an EMBL/GenBank/DDBJ whole genome shotgun (WGS) entry which is preliminary data.</text>
</comment>
<evidence type="ECO:0000313" key="2">
    <source>
        <dbReference type="Proteomes" id="UP000716446"/>
    </source>
</evidence>
<organism evidence="1 2">
    <name type="scientific">Aureobasidium vineae</name>
    <dbReference type="NCBI Taxonomy" id="2773715"/>
    <lineage>
        <taxon>Eukaryota</taxon>
        <taxon>Fungi</taxon>
        <taxon>Dikarya</taxon>
        <taxon>Ascomycota</taxon>
        <taxon>Pezizomycotina</taxon>
        <taxon>Dothideomycetes</taxon>
        <taxon>Dothideomycetidae</taxon>
        <taxon>Dothideales</taxon>
        <taxon>Saccotheciaceae</taxon>
        <taxon>Aureobasidium</taxon>
    </lineage>
</organism>
<accession>A0A9N8P4M3</accession>
<gene>
    <name evidence="1" type="ORF">AWRI4619_LOCUS43</name>
</gene>
<evidence type="ECO:0008006" key="3">
    <source>
        <dbReference type="Google" id="ProtNLM"/>
    </source>
</evidence>
<reference evidence="1" key="1">
    <citation type="submission" date="2020-06" db="EMBL/GenBank/DDBJ databases">
        <authorList>
            <person name="Onetto C."/>
        </authorList>
    </citation>
    <scope>NUCLEOTIDE SEQUENCE</scope>
</reference>
<keyword evidence="2" id="KW-1185">Reference proteome</keyword>
<protein>
    <recommendedName>
        <fullName evidence="3">F-box domain-containing protein</fullName>
    </recommendedName>
</protein>
<proteinExistence type="predicted"/>